<proteinExistence type="predicted"/>
<accession>R0KT14</accession>
<name>R0KT14_ANAPL</name>
<feature type="region of interest" description="Disordered" evidence="1">
    <location>
        <begin position="640"/>
        <end position="659"/>
    </location>
</feature>
<dbReference type="EMBL" id="KB744014">
    <property type="protein sequence ID" value="EOA96393.1"/>
    <property type="molecule type" value="Genomic_DNA"/>
</dbReference>
<dbReference type="Proteomes" id="UP000296049">
    <property type="component" value="Unassembled WGS sequence"/>
</dbReference>
<reference evidence="3" key="1">
    <citation type="journal article" date="2013" name="Nat. Genet.">
        <title>The duck genome and transcriptome provide insight into an avian influenza virus reservoir species.</title>
        <authorList>
            <person name="Huang Y."/>
            <person name="Li Y."/>
            <person name="Burt D.W."/>
            <person name="Chen H."/>
            <person name="Zhang Y."/>
            <person name="Qian W."/>
            <person name="Kim H."/>
            <person name="Gan S."/>
            <person name="Zhao Y."/>
            <person name="Li J."/>
            <person name="Yi K."/>
            <person name="Feng H."/>
            <person name="Zhu P."/>
            <person name="Li B."/>
            <person name="Liu Q."/>
            <person name="Fairley S."/>
            <person name="Magor K.E."/>
            <person name="Du Z."/>
            <person name="Hu X."/>
            <person name="Goodman L."/>
            <person name="Tafer H."/>
            <person name="Vignal A."/>
            <person name="Lee T."/>
            <person name="Kim K.W."/>
            <person name="Sheng Z."/>
            <person name="An Y."/>
            <person name="Searle S."/>
            <person name="Herrero J."/>
            <person name="Groenen M.A."/>
            <person name="Crooijmans R.P."/>
            <person name="Faraut T."/>
            <person name="Cai Q."/>
            <person name="Webster R.G."/>
            <person name="Aldridge J.R."/>
            <person name="Warren W.C."/>
            <person name="Bartschat S."/>
            <person name="Kehr S."/>
            <person name="Marz M."/>
            <person name="Stadler P.F."/>
            <person name="Smith J."/>
            <person name="Kraus R.H."/>
            <person name="Zhao Y."/>
            <person name="Ren L."/>
            <person name="Fei J."/>
            <person name="Morisson M."/>
            <person name="Kaiser P."/>
            <person name="Griffin D.K."/>
            <person name="Rao M."/>
            <person name="Pitel F."/>
            <person name="Wang J."/>
            <person name="Li N."/>
        </authorList>
    </citation>
    <scope>NUCLEOTIDE SEQUENCE [LARGE SCALE GENOMIC DNA]</scope>
</reference>
<evidence type="ECO:0000313" key="3">
    <source>
        <dbReference type="Proteomes" id="UP000296049"/>
    </source>
</evidence>
<feature type="compositionally biased region" description="Low complexity" evidence="1">
    <location>
        <begin position="948"/>
        <end position="963"/>
    </location>
</feature>
<evidence type="ECO:0000256" key="1">
    <source>
        <dbReference type="SAM" id="MobiDB-lite"/>
    </source>
</evidence>
<feature type="compositionally biased region" description="Polar residues" evidence="1">
    <location>
        <begin position="696"/>
        <end position="708"/>
    </location>
</feature>
<evidence type="ECO:0000313" key="2">
    <source>
        <dbReference type="EMBL" id="EOA96393.1"/>
    </source>
</evidence>
<feature type="compositionally biased region" description="Basic and acidic residues" evidence="1">
    <location>
        <begin position="833"/>
        <end position="844"/>
    </location>
</feature>
<feature type="region of interest" description="Disordered" evidence="1">
    <location>
        <begin position="815"/>
        <end position="844"/>
    </location>
</feature>
<organism evidence="2 3">
    <name type="scientific">Anas platyrhynchos</name>
    <name type="common">Mallard</name>
    <name type="synonym">Anas boschas</name>
    <dbReference type="NCBI Taxonomy" id="8839"/>
    <lineage>
        <taxon>Eukaryota</taxon>
        <taxon>Metazoa</taxon>
        <taxon>Chordata</taxon>
        <taxon>Craniata</taxon>
        <taxon>Vertebrata</taxon>
        <taxon>Euteleostomi</taxon>
        <taxon>Archelosauria</taxon>
        <taxon>Archosauria</taxon>
        <taxon>Dinosauria</taxon>
        <taxon>Saurischia</taxon>
        <taxon>Theropoda</taxon>
        <taxon>Coelurosauria</taxon>
        <taxon>Aves</taxon>
        <taxon>Neognathae</taxon>
        <taxon>Galloanserae</taxon>
        <taxon>Anseriformes</taxon>
        <taxon>Anatidae</taxon>
        <taxon>Anatinae</taxon>
        <taxon>Anas</taxon>
    </lineage>
</organism>
<feature type="compositionally biased region" description="Basic and acidic residues" evidence="1">
    <location>
        <begin position="650"/>
        <end position="659"/>
    </location>
</feature>
<feature type="compositionally biased region" description="Polar residues" evidence="1">
    <location>
        <begin position="640"/>
        <end position="649"/>
    </location>
</feature>
<feature type="compositionally biased region" description="Basic and acidic residues" evidence="1">
    <location>
        <begin position="815"/>
        <end position="825"/>
    </location>
</feature>
<feature type="region of interest" description="Disordered" evidence="1">
    <location>
        <begin position="696"/>
        <end position="717"/>
    </location>
</feature>
<keyword evidence="3" id="KW-1185">Reference proteome</keyword>
<dbReference type="AlphaFoldDB" id="R0KT14"/>
<protein>
    <submittedName>
        <fullName evidence="2">Uncharacterized protein</fullName>
    </submittedName>
</protein>
<gene>
    <name evidence="2" type="ORF">Anapl_12991</name>
</gene>
<sequence length="1113" mass="120150">MGCSAVTQASREAIAQYLPSVATCSCVCVGVRFVRDSYREAGICLKAPRWIFHGSKDVIVSCLMLWPAPAPATRQSRESPRPCSVSVRGAAARTLLLRGKFPRQQLPCFLTGRLMEQGRGKGQSAEYGFIGLGASTHSRSSPLVPVPFLRCLRLPLGFSGLSEEQEEASGAGCRHVWSQRWVSVVTSRGELLPATPPALLLVAALSCTTCGGAVSATKLKGVSSTDEHVGHCGNFRLASQHECQQIPATAPISVLQMGSSPGLWGWSFSRAPAPLENAIKGRPLSRQNRIPTRCFLARDAALGYRNAALLATAFDLFFRITENKSALFSGMMSSSKSHLFRMGHWQQNNAGAMQALSVIKEGQLHTPEEHPCALPRDFAALCFSDRGSSQIKLLRLFATRWVPCFSHPSPPPHFLFFPEQWMSHLDTRVQHRRVVIWGDAVRATSSVQFPAAVAGLGKQNVLPTEGVLGGQRRQRGHGHEMLHSLPCSEAAVARRARYQHLGPGPGKHRCDFAEVSGCWGSRVFAARSRTGGNLRLDFSRNDASLRFRRAPLCWRMAARQWQGNEGGGSCLWLRFVLLAAVANEGCQYPEQPPALSLREAKKQQGPFGVPGGHQALSPWQKAEATYLRLLAPRFTLPSPLSNSNGASSTRAREPPSEKALEQCPSPIVFQFCSLQMRRTSRAPFPPLCSVSCSAASPLSNSKGASSTRARGPPSKKALEQCPSPIVFHFCSLQMSRTGRAPFPLLCSASCSAGVLAARVIYEGNVPSWERCTRLKQLLGSTWEFVRAAGAGGGEQLYSGFTPSLLKTLTHGAKTQEKELKLEEKMGVPAQGESRSHSEGKYEPKPQRFDELCSIAIGTGSEGVSDEEESTYPMGPSLVLSLISAATGLQKAQAGSLLGHSQPVSQKQSFKPQLSLCSQNRESNRDAEGWILFKIPAMHRGEGQEHNAAPRAPAPTAIPSSSSPNHTTAFSRHGRLLRLGSAPCGCRVAVGCTPVEATSLGVFPPRAAVQLLLFLFCSCKSRSTGAVRTRAVGRSLCPGGPGVSGWGQQHIWSQLWALPLREAGGVSPGLQLHIRVHAWKLLVGRVDGRSRAKPLRETAVLVCAECAIAQQSVG</sequence>
<feature type="region of interest" description="Disordered" evidence="1">
    <location>
        <begin position="940"/>
        <end position="968"/>
    </location>
</feature>